<dbReference type="Pfam" id="PF08532">
    <property type="entry name" value="Glyco_hydro_42M"/>
    <property type="match status" value="1"/>
</dbReference>
<dbReference type="GO" id="GO:0009341">
    <property type="term" value="C:beta-galactosidase complex"/>
    <property type="evidence" value="ECO:0007669"/>
    <property type="project" value="InterPro"/>
</dbReference>
<comment type="catalytic activity">
    <reaction evidence="1">
        <text>Hydrolysis of terminal non-reducing beta-D-galactose residues in beta-D-galactosides.</text>
        <dbReference type="EC" id="3.2.1.23"/>
    </reaction>
</comment>
<keyword evidence="5 10" id="KW-0378">Hydrolase</keyword>
<evidence type="ECO:0000256" key="1">
    <source>
        <dbReference type="ARBA" id="ARBA00001412"/>
    </source>
</evidence>
<keyword evidence="6" id="KW-0862">Zinc</keyword>
<reference evidence="10 11" key="1">
    <citation type="submission" date="2024-06" db="EMBL/GenBank/DDBJ databases">
        <title>Caproicibacterium argilliputei sp. nov, a novel caproic acid producing anaerobic bacterium isolated from pit mud.</title>
        <authorList>
            <person name="Xia S."/>
        </authorList>
    </citation>
    <scope>NUCLEOTIDE SEQUENCE [LARGE SCALE GENOMIC DNA]</scope>
    <source>
        <strain evidence="10 11">ZCY20-5</strain>
    </source>
</reference>
<dbReference type="AlphaFoldDB" id="A0AA97D9D8"/>
<dbReference type="EMBL" id="CP135996">
    <property type="protein sequence ID" value="WOC31724.1"/>
    <property type="molecule type" value="Genomic_DNA"/>
</dbReference>
<reference evidence="11" key="3">
    <citation type="submission" date="2024-06" db="EMBL/GenBank/DDBJ databases">
        <authorList>
            <person name="Zeng C."/>
        </authorList>
    </citation>
    <scope>NUCLEOTIDE SEQUENCE [LARGE SCALE GENOMIC DNA]</scope>
    <source>
        <strain evidence="11">ZCY20-5</strain>
    </source>
</reference>
<name>A0AA97D9D8_9FIRM</name>
<dbReference type="GO" id="GO:0046872">
    <property type="term" value="F:metal ion binding"/>
    <property type="evidence" value="ECO:0007669"/>
    <property type="project" value="UniProtKB-KW"/>
</dbReference>
<evidence type="ECO:0000313" key="11">
    <source>
        <dbReference type="Proteomes" id="UP001300604"/>
    </source>
</evidence>
<evidence type="ECO:0000259" key="8">
    <source>
        <dbReference type="Pfam" id="PF02449"/>
    </source>
</evidence>
<dbReference type="InterPro" id="IPR003476">
    <property type="entry name" value="Glyco_hydro_42"/>
</dbReference>
<keyword evidence="7 10" id="KW-0326">Glycosidase</keyword>
<keyword evidence="11" id="KW-1185">Reference proteome</keyword>
<dbReference type="SUPFAM" id="SSF51445">
    <property type="entry name" value="(Trans)glycosidases"/>
    <property type="match status" value="1"/>
</dbReference>
<evidence type="ECO:0000256" key="6">
    <source>
        <dbReference type="ARBA" id="ARBA00022833"/>
    </source>
</evidence>
<dbReference type="GO" id="GO:0005975">
    <property type="term" value="P:carbohydrate metabolic process"/>
    <property type="evidence" value="ECO:0007669"/>
    <property type="project" value="InterPro"/>
</dbReference>
<dbReference type="Pfam" id="PF02449">
    <property type="entry name" value="Glyco_hydro_42"/>
    <property type="match status" value="1"/>
</dbReference>
<evidence type="ECO:0000313" key="10">
    <source>
        <dbReference type="EMBL" id="WOC31724.1"/>
    </source>
</evidence>
<dbReference type="Gene3D" id="3.40.50.880">
    <property type="match status" value="1"/>
</dbReference>
<dbReference type="SUPFAM" id="SSF52317">
    <property type="entry name" value="Class I glutamine amidotransferase-like"/>
    <property type="match status" value="1"/>
</dbReference>
<evidence type="ECO:0000256" key="5">
    <source>
        <dbReference type="ARBA" id="ARBA00022801"/>
    </source>
</evidence>
<dbReference type="EC" id="3.2.1.23" evidence="3"/>
<dbReference type="InterPro" id="IPR029062">
    <property type="entry name" value="Class_I_gatase-like"/>
</dbReference>
<reference evidence="11" key="2">
    <citation type="submission" date="2024-06" db="EMBL/GenBank/DDBJ databases">
        <title>Caproicibacterium argilliputei sp. nov, a novel caproic acid producing anaerobic bacterium isolated from pit mud.</title>
        <authorList>
            <person name="Zeng C."/>
        </authorList>
    </citation>
    <scope>NUCLEOTIDE SEQUENCE [LARGE SCALE GENOMIC DNA]</scope>
    <source>
        <strain evidence="11">ZCY20-5</strain>
    </source>
</reference>
<dbReference type="InterPro" id="IPR013529">
    <property type="entry name" value="Glyco_hydro_42_N"/>
</dbReference>
<dbReference type="CDD" id="cd03143">
    <property type="entry name" value="A4_beta-galactosidase_middle_domain"/>
    <property type="match status" value="1"/>
</dbReference>
<dbReference type="KEGG" id="carl:PXC00_11005"/>
<evidence type="ECO:0000256" key="3">
    <source>
        <dbReference type="ARBA" id="ARBA00012756"/>
    </source>
</evidence>
<dbReference type="GO" id="GO:0004565">
    <property type="term" value="F:beta-galactosidase activity"/>
    <property type="evidence" value="ECO:0007669"/>
    <property type="project" value="UniProtKB-EC"/>
</dbReference>
<dbReference type="InterPro" id="IPR017853">
    <property type="entry name" value="GH"/>
</dbReference>
<accession>A0AA97D9D8</accession>
<comment type="similarity">
    <text evidence="2">Belongs to the glycosyl hydrolase 42 family.</text>
</comment>
<dbReference type="PANTHER" id="PTHR36447">
    <property type="entry name" value="BETA-GALACTOSIDASE GANA"/>
    <property type="match status" value="1"/>
</dbReference>
<sequence length="673" mass="76994">MKNRQLLFGAAYYPEYLPYDREEQDFQMMRRAGMNVIRIAESTWSTLEPQDGRFCFSLLDRTLQRAQQAGLQVILGTPTYAIPPWLAKKHPEFLVVTEKGQAHYGHRQLMDLANPDFRFYAERVIRALLAHAAKHPAVIGFQLDNETKHYHTASVWVQRLFRSYLMQKFHTPQQLNRAFGLAYWSNAIEDWNDFPDMRGCVNAGLACEFDRFRRSLAADYLKWQAELVNAYKRPAQFIVHNFDFEWKTFGTPPAPDGYSYGVQPDINHLEASAALTVCGADIYHPTQDKLTGAEIAFCGDSTRCLKQKNYLVCETQAQAFPAWTPYPGQLRLQAYSHLATGANGMLYWHWGTTYNGVETYWRGLLGQDYAENPPYREACVIGREWEHLGDKLYGLQKNNRIALVVDTLSLHALRWFPTGKELSYNDVVRWMYDALYTENMECDVVDIHGLDFSRYHMLVVPALYCASEETLEKLDQFVNAGGVLVSSFRSFVADEQLSVWADTPPHRLARCFGMHYCQYTLPHNVTLQGEPVLDWMELLVPDSAETVAQYTHPVWGAYAGITRAKYGTGTAYYIGCHTTEKLLKSVFAQAAEDAGLTAEIPQTSFPVILRSGSTAGGERWHYLLHYSRQSRQWCCAYPRVKDLLTNQVFCRGETVPLAAWDVRILQDVPEQNS</sequence>
<keyword evidence="4" id="KW-0479">Metal-binding</keyword>
<feature type="domain" description="Glycoside hydrolase family 42 N-terminal" evidence="8">
    <location>
        <begin position="12"/>
        <end position="386"/>
    </location>
</feature>
<protein>
    <recommendedName>
        <fullName evidence="3">beta-galactosidase</fullName>
        <ecNumber evidence="3">3.2.1.23</ecNumber>
    </recommendedName>
</protein>
<gene>
    <name evidence="10" type="ORF">PXC00_11005</name>
</gene>
<proteinExistence type="inferred from homology"/>
<evidence type="ECO:0000256" key="2">
    <source>
        <dbReference type="ARBA" id="ARBA00005940"/>
    </source>
</evidence>
<dbReference type="Gene3D" id="3.20.20.80">
    <property type="entry name" value="Glycosidases"/>
    <property type="match status" value="1"/>
</dbReference>
<organism evidence="10 11">
    <name type="scientific">Caproicibacterium argilliputei</name>
    <dbReference type="NCBI Taxonomy" id="3030016"/>
    <lineage>
        <taxon>Bacteria</taxon>
        <taxon>Bacillati</taxon>
        <taxon>Bacillota</taxon>
        <taxon>Clostridia</taxon>
        <taxon>Eubacteriales</taxon>
        <taxon>Oscillospiraceae</taxon>
        <taxon>Caproicibacterium</taxon>
    </lineage>
</organism>
<dbReference type="InterPro" id="IPR013738">
    <property type="entry name" value="Beta_galactosidase_Trimer"/>
</dbReference>
<evidence type="ECO:0000256" key="7">
    <source>
        <dbReference type="ARBA" id="ARBA00023295"/>
    </source>
</evidence>
<dbReference type="Proteomes" id="UP001300604">
    <property type="component" value="Chromosome"/>
</dbReference>
<dbReference type="RefSeq" id="WP_316934962.1">
    <property type="nucleotide sequence ID" value="NZ_CP135996.1"/>
</dbReference>
<evidence type="ECO:0000259" key="9">
    <source>
        <dbReference type="Pfam" id="PF08532"/>
    </source>
</evidence>
<evidence type="ECO:0000256" key="4">
    <source>
        <dbReference type="ARBA" id="ARBA00022723"/>
    </source>
</evidence>
<feature type="domain" description="Beta-galactosidase trimerisation" evidence="9">
    <location>
        <begin position="400"/>
        <end position="596"/>
    </location>
</feature>
<dbReference type="PANTHER" id="PTHR36447:SF2">
    <property type="entry name" value="BETA-GALACTOSIDASE YESZ"/>
    <property type="match status" value="1"/>
</dbReference>